<evidence type="ECO:0000256" key="1">
    <source>
        <dbReference type="ARBA" id="ARBA00022723"/>
    </source>
</evidence>
<accession>A0ABR0W826</accession>
<dbReference type="InterPro" id="IPR044861">
    <property type="entry name" value="IPNS-like_FE2OG_OXY"/>
</dbReference>
<dbReference type="PANTHER" id="PTHR47990">
    <property type="entry name" value="2-OXOGLUTARATE (2OG) AND FE(II)-DEPENDENT OXYGENASE SUPERFAMILY PROTEIN-RELATED"/>
    <property type="match status" value="1"/>
</dbReference>
<dbReference type="Pfam" id="PF14226">
    <property type="entry name" value="DIOX_N"/>
    <property type="match status" value="1"/>
</dbReference>
<dbReference type="EMBL" id="JABTTQ020000013">
    <property type="protein sequence ID" value="KAK6143563.1"/>
    <property type="molecule type" value="Genomic_DNA"/>
</dbReference>
<evidence type="ECO:0000256" key="3">
    <source>
        <dbReference type="RuleBase" id="RU003682"/>
    </source>
</evidence>
<dbReference type="SUPFAM" id="SSF51197">
    <property type="entry name" value="Clavaminate synthase-like"/>
    <property type="match status" value="1"/>
</dbReference>
<dbReference type="InterPro" id="IPR005123">
    <property type="entry name" value="Oxoglu/Fe-dep_dioxygenase_dom"/>
</dbReference>
<evidence type="ECO:0000313" key="5">
    <source>
        <dbReference type="EMBL" id="KAK6143563.1"/>
    </source>
</evidence>
<dbReference type="PROSITE" id="PS51471">
    <property type="entry name" value="FE2OG_OXY"/>
    <property type="match status" value="1"/>
</dbReference>
<sequence>MGSHHAQSKLPVIEFNEKNMNPGTNSWKSTSDSVRQALESYGCFVVAYYNYMSSELTYEGTFGLTEELFRLPIETKRRHTSERAGFGYGGNYPVMPLFEYFGIEDCQTFEAAEKFTSLMWPDGHHKFCETIYSYDKMLSKLDRTVMKMVASSYSLEKYYDPLIQSSTYMTRLMKYNSTGENKSNIGLIPHRDKNFMAVIGTNEVKGLQIETRDGDWIDYEPSPGKFIVVVGEALMAWSNGRIYCPLHKVTAIGSKEKYSIGLFSFIRGVLEVPEELVDDEHPLKFKPFSNLEFLEYCKHGGAKMKGAIQTYCGI</sequence>
<keyword evidence="6" id="KW-1185">Reference proteome</keyword>
<feature type="domain" description="Fe2OG dioxygenase" evidence="4">
    <location>
        <begin position="165"/>
        <end position="268"/>
    </location>
</feature>
<keyword evidence="1 3" id="KW-0479">Metal-binding</keyword>
<organism evidence="5 6">
    <name type="scientific">Rehmannia glutinosa</name>
    <name type="common">Chinese foxglove</name>
    <dbReference type="NCBI Taxonomy" id="99300"/>
    <lineage>
        <taxon>Eukaryota</taxon>
        <taxon>Viridiplantae</taxon>
        <taxon>Streptophyta</taxon>
        <taxon>Embryophyta</taxon>
        <taxon>Tracheophyta</taxon>
        <taxon>Spermatophyta</taxon>
        <taxon>Magnoliopsida</taxon>
        <taxon>eudicotyledons</taxon>
        <taxon>Gunneridae</taxon>
        <taxon>Pentapetalae</taxon>
        <taxon>asterids</taxon>
        <taxon>lamiids</taxon>
        <taxon>Lamiales</taxon>
        <taxon>Orobanchaceae</taxon>
        <taxon>Rehmannieae</taxon>
        <taxon>Rehmannia</taxon>
    </lineage>
</organism>
<dbReference type="InterPro" id="IPR050231">
    <property type="entry name" value="Iron_ascorbate_oxido_reductase"/>
</dbReference>
<gene>
    <name evidence="5" type="ORF">DH2020_023911</name>
</gene>
<comment type="similarity">
    <text evidence="3">Belongs to the iron/ascorbate-dependent oxidoreductase family.</text>
</comment>
<evidence type="ECO:0000259" key="4">
    <source>
        <dbReference type="PROSITE" id="PS51471"/>
    </source>
</evidence>
<dbReference type="Pfam" id="PF03171">
    <property type="entry name" value="2OG-FeII_Oxy"/>
    <property type="match status" value="1"/>
</dbReference>
<name>A0ABR0W826_REHGL</name>
<reference evidence="5 6" key="1">
    <citation type="journal article" date="2021" name="Comput. Struct. Biotechnol. J.">
        <title>De novo genome assembly of the potent medicinal plant Rehmannia glutinosa using nanopore technology.</title>
        <authorList>
            <person name="Ma L."/>
            <person name="Dong C."/>
            <person name="Song C."/>
            <person name="Wang X."/>
            <person name="Zheng X."/>
            <person name="Niu Y."/>
            <person name="Chen S."/>
            <person name="Feng W."/>
        </authorList>
    </citation>
    <scope>NUCLEOTIDE SEQUENCE [LARGE SCALE GENOMIC DNA]</scope>
    <source>
        <strain evidence="5">DH-2019</strain>
    </source>
</reference>
<evidence type="ECO:0000256" key="2">
    <source>
        <dbReference type="ARBA" id="ARBA00023004"/>
    </source>
</evidence>
<dbReference type="InterPro" id="IPR026992">
    <property type="entry name" value="DIOX_N"/>
</dbReference>
<proteinExistence type="inferred from homology"/>
<comment type="caution">
    <text evidence="5">The sequence shown here is derived from an EMBL/GenBank/DDBJ whole genome shotgun (WGS) entry which is preliminary data.</text>
</comment>
<keyword evidence="3" id="KW-0560">Oxidoreductase</keyword>
<evidence type="ECO:0000313" key="6">
    <source>
        <dbReference type="Proteomes" id="UP001318860"/>
    </source>
</evidence>
<dbReference type="InterPro" id="IPR027443">
    <property type="entry name" value="IPNS-like_sf"/>
</dbReference>
<dbReference type="Proteomes" id="UP001318860">
    <property type="component" value="Unassembled WGS sequence"/>
</dbReference>
<dbReference type="Gene3D" id="2.60.120.330">
    <property type="entry name" value="B-lactam Antibiotic, Isopenicillin N Synthase, Chain"/>
    <property type="match status" value="1"/>
</dbReference>
<keyword evidence="2 3" id="KW-0408">Iron</keyword>
<protein>
    <recommendedName>
        <fullName evidence="4">Fe2OG dioxygenase domain-containing protein</fullName>
    </recommendedName>
</protein>